<name>A0A3G3K2X5_9BACL</name>
<proteinExistence type="predicted"/>
<dbReference type="KEGG" id="coh:EAV92_21080"/>
<dbReference type="GO" id="GO:0016491">
    <property type="term" value="F:oxidoreductase activity"/>
    <property type="evidence" value="ECO:0007669"/>
    <property type="project" value="InterPro"/>
</dbReference>
<dbReference type="Pfam" id="PF13602">
    <property type="entry name" value="ADH_zinc_N_2"/>
    <property type="match status" value="1"/>
</dbReference>
<dbReference type="EMBL" id="CP033433">
    <property type="protein sequence ID" value="AYQ74823.1"/>
    <property type="molecule type" value="Genomic_DNA"/>
</dbReference>
<dbReference type="PANTHER" id="PTHR44013">
    <property type="entry name" value="ZINC-TYPE ALCOHOL DEHYDROGENASE-LIKE PROTEIN C16A3.02C"/>
    <property type="match status" value="1"/>
</dbReference>
<sequence length="321" mass="34831">MKAIVYTQYGSPEVLELQNVEKPTPKDNEVRIRIRAAVVTPADCSFRRADPFMVRFVYGLFRPRNRILGVELSGEIEEIGREVKGFQAGDQVYGISPKSFGAHAEYVCLPETAPLAPKPANMTDEEAAGICDGALTSLVFLRDAAKIKSGQKVLVNGASGSVGAYAVQLAKYYGADVTGVCSAANVELVRSLGADRVIDYTQTDFTRTGETYDVIFDAVGKSSYSRCKDVLAPAGVYLSTVPSAGLMLSMLMTAIGGGKKAKFVTAGLKQNQQNLDFLRELAESGQLRPVIDRRYPLERIAEAHRYVETGRKKGNVVIAMD</sequence>
<organism evidence="2 3">
    <name type="scientific">Cohnella candidum</name>
    <dbReference type="NCBI Taxonomy" id="2674991"/>
    <lineage>
        <taxon>Bacteria</taxon>
        <taxon>Bacillati</taxon>
        <taxon>Bacillota</taxon>
        <taxon>Bacilli</taxon>
        <taxon>Bacillales</taxon>
        <taxon>Paenibacillaceae</taxon>
        <taxon>Cohnella</taxon>
    </lineage>
</organism>
<dbReference type="Proteomes" id="UP000269097">
    <property type="component" value="Chromosome"/>
</dbReference>
<dbReference type="SUPFAM" id="SSF50129">
    <property type="entry name" value="GroES-like"/>
    <property type="match status" value="1"/>
</dbReference>
<evidence type="ECO:0000259" key="1">
    <source>
        <dbReference type="SMART" id="SM00829"/>
    </source>
</evidence>
<reference evidence="2 3" key="1">
    <citation type="submission" date="2018-10" db="EMBL/GenBank/DDBJ databases">
        <title>Genome Sequence of Cohnella sp.</title>
        <authorList>
            <person name="Srinivasan S."/>
            <person name="Kim M.K."/>
        </authorList>
    </citation>
    <scope>NUCLEOTIDE SEQUENCE [LARGE SCALE GENOMIC DNA]</scope>
    <source>
        <strain evidence="2 3">18JY8-7</strain>
    </source>
</reference>
<dbReference type="Gene3D" id="3.40.50.720">
    <property type="entry name" value="NAD(P)-binding Rossmann-like Domain"/>
    <property type="match status" value="1"/>
</dbReference>
<dbReference type="RefSeq" id="WP_123042903.1">
    <property type="nucleotide sequence ID" value="NZ_CP033433.1"/>
</dbReference>
<dbReference type="Pfam" id="PF08240">
    <property type="entry name" value="ADH_N"/>
    <property type="match status" value="1"/>
</dbReference>
<accession>A0A3G3K2X5</accession>
<dbReference type="CDD" id="cd08267">
    <property type="entry name" value="MDR1"/>
    <property type="match status" value="1"/>
</dbReference>
<evidence type="ECO:0000313" key="3">
    <source>
        <dbReference type="Proteomes" id="UP000269097"/>
    </source>
</evidence>
<dbReference type="InterPro" id="IPR011032">
    <property type="entry name" value="GroES-like_sf"/>
</dbReference>
<dbReference type="SUPFAM" id="SSF51735">
    <property type="entry name" value="NAD(P)-binding Rossmann-fold domains"/>
    <property type="match status" value="1"/>
</dbReference>
<gene>
    <name evidence="2" type="ORF">EAV92_21080</name>
</gene>
<keyword evidence="3" id="KW-1185">Reference proteome</keyword>
<dbReference type="AlphaFoldDB" id="A0A3G3K2X5"/>
<dbReference type="PANTHER" id="PTHR44013:SF1">
    <property type="entry name" value="ZINC-TYPE ALCOHOL DEHYDROGENASE-LIKE PROTEIN C16A3.02C"/>
    <property type="match status" value="1"/>
</dbReference>
<dbReference type="InterPro" id="IPR052733">
    <property type="entry name" value="Chloroplast_QOR"/>
</dbReference>
<evidence type="ECO:0000313" key="2">
    <source>
        <dbReference type="EMBL" id="AYQ74823.1"/>
    </source>
</evidence>
<protein>
    <submittedName>
        <fullName evidence="2">NAD(P)-dependent alcohol dehydrogenase</fullName>
    </submittedName>
</protein>
<dbReference type="InterPro" id="IPR036291">
    <property type="entry name" value="NAD(P)-bd_dom_sf"/>
</dbReference>
<dbReference type="InterPro" id="IPR020843">
    <property type="entry name" value="ER"/>
</dbReference>
<feature type="domain" description="Enoyl reductase (ER)" evidence="1">
    <location>
        <begin position="10"/>
        <end position="318"/>
    </location>
</feature>
<dbReference type="Gene3D" id="3.90.180.10">
    <property type="entry name" value="Medium-chain alcohol dehydrogenases, catalytic domain"/>
    <property type="match status" value="1"/>
</dbReference>
<dbReference type="InterPro" id="IPR013154">
    <property type="entry name" value="ADH-like_N"/>
</dbReference>
<dbReference type="SMART" id="SM00829">
    <property type="entry name" value="PKS_ER"/>
    <property type="match status" value="1"/>
</dbReference>